<accession>A0A183JKA7</accession>
<dbReference type="WBParaSite" id="SCUD_0000313601-mRNA-1">
    <property type="protein sequence ID" value="SCUD_0000313601-mRNA-1"/>
    <property type="gene ID" value="SCUD_0000313601"/>
</dbReference>
<evidence type="ECO:0000313" key="1">
    <source>
        <dbReference type="EMBL" id="VDO79620.1"/>
    </source>
</evidence>
<organism evidence="3">
    <name type="scientific">Schistosoma curassoni</name>
    <dbReference type="NCBI Taxonomy" id="6186"/>
    <lineage>
        <taxon>Eukaryota</taxon>
        <taxon>Metazoa</taxon>
        <taxon>Spiralia</taxon>
        <taxon>Lophotrochozoa</taxon>
        <taxon>Platyhelminthes</taxon>
        <taxon>Trematoda</taxon>
        <taxon>Digenea</taxon>
        <taxon>Strigeidida</taxon>
        <taxon>Schistosomatoidea</taxon>
        <taxon>Schistosomatidae</taxon>
        <taxon>Schistosoma</taxon>
    </lineage>
</organism>
<evidence type="ECO:0000313" key="3">
    <source>
        <dbReference type="WBParaSite" id="SCUD_0000313601-mRNA-1"/>
    </source>
</evidence>
<dbReference type="EMBL" id="UZAK01003408">
    <property type="protein sequence ID" value="VDO79620.1"/>
    <property type="molecule type" value="Genomic_DNA"/>
</dbReference>
<proteinExistence type="predicted"/>
<gene>
    <name evidence="1" type="ORF">SCUD_LOCUS3136</name>
</gene>
<name>A0A183JKA7_9TREM</name>
<evidence type="ECO:0000313" key="2">
    <source>
        <dbReference type="Proteomes" id="UP000279833"/>
    </source>
</evidence>
<reference evidence="1 2" key="2">
    <citation type="submission" date="2018-11" db="EMBL/GenBank/DDBJ databases">
        <authorList>
            <consortium name="Pathogen Informatics"/>
        </authorList>
    </citation>
    <scope>NUCLEOTIDE SEQUENCE [LARGE SCALE GENOMIC DNA]</scope>
    <source>
        <strain evidence="1">Dakar</strain>
        <strain evidence="2">Dakar, Senegal</strain>
    </source>
</reference>
<dbReference type="Proteomes" id="UP000279833">
    <property type="component" value="Unassembled WGS sequence"/>
</dbReference>
<protein>
    <submittedName>
        <fullName evidence="3">DUF3800 domain-containing protein</fullName>
    </submittedName>
</protein>
<sequence length="67" mass="7391">MSTPDTTFAGIIDVNTDTSVPKTGHWQDKASSLGVLAYSEAAKDILRCKKDFWNYSAIDTVKLILLE</sequence>
<reference evidence="3" key="1">
    <citation type="submission" date="2016-06" db="UniProtKB">
        <authorList>
            <consortium name="WormBaseParasite"/>
        </authorList>
    </citation>
    <scope>IDENTIFICATION</scope>
</reference>
<keyword evidence="2" id="KW-1185">Reference proteome</keyword>
<dbReference type="AlphaFoldDB" id="A0A183JKA7"/>